<organism evidence="1 2">
    <name type="scientific">Cellulomonas aerilata</name>
    <dbReference type="NCBI Taxonomy" id="515326"/>
    <lineage>
        <taxon>Bacteria</taxon>
        <taxon>Bacillati</taxon>
        <taxon>Actinomycetota</taxon>
        <taxon>Actinomycetes</taxon>
        <taxon>Micrococcales</taxon>
        <taxon>Cellulomonadaceae</taxon>
        <taxon>Cellulomonas</taxon>
    </lineage>
</organism>
<evidence type="ECO:0000313" key="2">
    <source>
        <dbReference type="Proteomes" id="UP000321181"/>
    </source>
</evidence>
<name>A0A512D7J3_9CELL</name>
<proteinExistence type="predicted"/>
<comment type="caution">
    <text evidence="1">The sequence shown here is derived from an EMBL/GenBank/DDBJ whole genome shotgun (WGS) entry which is preliminary data.</text>
</comment>
<dbReference type="Proteomes" id="UP000321181">
    <property type="component" value="Unassembled WGS sequence"/>
</dbReference>
<evidence type="ECO:0000313" key="1">
    <source>
        <dbReference type="EMBL" id="GEO32452.1"/>
    </source>
</evidence>
<dbReference type="RefSeq" id="WP_186816356.1">
    <property type="nucleotide sequence ID" value="NZ_BAAARM010000001.1"/>
</dbReference>
<sequence length="54" mass="5915">MYAWLWRHLPGPGWVRAMVLLVAALGVAVLCFTTVYPAVAPLMPFNDTTVGDEP</sequence>
<dbReference type="AlphaFoldDB" id="A0A512D7J3"/>
<reference evidence="1 2" key="1">
    <citation type="submission" date="2019-07" db="EMBL/GenBank/DDBJ databases">
        <title>Whole genome shotgun sequence of Cellulomonas aerilata NBRC 106308.</title>
        <authorList>
            <person name="Hosoyama A."/>
            <person name="Uohara A."/>
            <person name="Ohji S."/>
            <person name="Ichikawa N."/>
        </authorList>
    </citation>
    <scope>NUCLEOTIDE SEQUENCE [LARGE SCALE GENOMIC DNA]</scope>
    <source>
        <strain evidence="1 2">NBRC 106308</strain>
    </source>
</reference>
<keyword evidence="2" id="KW-1185">Reference proteome</keyword>
<gene>
    <name evidence="1" type="ORF">CAE01nite_01770</name>
</gene>
<dbReference type="EMBL" id="BJYY01000001">
    <property type="protein sequence ID" value="GEO32452.1"/>
    <property type="molecule type" value="Genomic_DNA"/>
</dbReference>
<protein>
    <submittedName>
        <fullName evidence="1">Uncharacterized protein</fullName>
    </submittedName>
</protein>
<accession>A0A512D7J3</accession>